<dbReference type="PANTHER" id="PTHR34924:SF1">
    <property type="entry name" value="PROTEIN FAM166C"/>
    <property type="match status" value="1"/>
</dbReference>
<evidence type="ECO:0000313" key="9">
    <source>
        <dbReference type="Proteomes" id="UP000663854"/>
    </source>
</evidence>
<dbReference type="AlphaFoldDB" id="A0A814C102"/>
<dbReference type="InterPro" id="IPR052329">
    <property type="entry name" value="CIMIP2C"/>
</dbReference>
<evidence type="ECO:0000256" key="3">
    <source>
        <dbReference type="ARBA" id="ARBA00023212"/>
    </source>
</evidence>
<evidence type="ECO:0000256" key="4">
    <source>
        <dbReference type="ARBA" id="ARBA00023273"/>
    </source>
</evidence>
<gene>
    <name evidence="8" type="ORF">PYM288_LOCUS11196</name>
</gene>
<evidence type="ECO:0000256" key="1">
    <source>
        <dbReference type="ARBA" id="ARBA00004430"/>
    </source>
</evidence>
<evidence type="ECO:0000313" key="8">
    <source>
        <dbReference type="EMBL" id="CAF0933774.1"/>
    </source>
</evidence>
<protein>
    <recommendedName>
        <fullName evidence="6">Ciliary microtubule inner protein 2C</fullName>
    </recommendedName>
</protein>
<proteinExistence type="inferred from homology"/>
<evidence type="ECO:0000256" key="5">
    <source>
        <dbReference type="ARBA" id="ARBA00035661"/>
    </source>
</evidence>
<evidence type="ECO:0000259" key="7">
    <source>
        <dbReference type="Pfam" id="PF10629"/>
    </source>
</evidence>
<dbReference type="Pfam" id="PF10629">
    <property type="entry name" value="CMI2B-like"/>
    <property type="match status" value="1"/>
</dbReference>
<comment type="similarity">
    <text evidence="5">Belongs to the CIMIP2 family.</text>
</comment>
<keyword evidence="3" id="KW-0206">Cytoskeleton</keyword>
<accession>A0A814C102</accession>
<evidence type="ECO:0000256" key="6">
    <source>
        <dbReference type="ARBA" id="ARBA00041160"/>
    </source>
</evidence>
<evidence type="ECO:0000256" key="2">
    <source>
        <dbReference type="ARBA" id="ARBA00022490"/>
    </source>
</evidence>
<dbReference type="PANTHER" id="PTHR34924">
    <property type="entry name" value="UPF0573 PROTEIN C2ORF70"/>
    <property type="match status" value="1"/>
</dbReference>
<dbReference type="GO" id="GO:0015630">
    <property type="term" value="C:microtubule cytoskeleton"/>
    <property type="evidence" value="ECO:0007669"/>
    <property type="project" value="UniProtKB-ARBA"/>
</dbReference>
<organism evidence="8 9">
    <name type="scientific">Rotaria sordida</name>
    <dbReference type="NCBI Taxonomy" id="392033"/>
    <lineage>
        <taxon>Eukaryota</taxon>
        <taxon>Metazoa</taxon>
        <taxon>Spiralia</taxon>
        <taxon>Gnathifera</taxon>
        <taxon>Rotifera</taxon>
        <taxon>Eurotatoria</taxon>
        <taxon>Bdelloidea</taxon>
        <taxon>Philodinida</taxon>
        <taxon>Philodinidae</taxon>
        <taxon>Rotaria</taxon>
    </lineage>
</organism>
<keyword evidence="2" id="KW-0963">Cytoplasm</keyword>
<dbReference type="Proteomes" id="UP000663854">
    <property type="component" value="Unassembled WGS sequence"/>
</dbReference>
<dbReference type="InterPro" id="IPR018902">
    <property type="entry name" value="CMI2A-C-like_dom"/>
</dbReference>
<reference evidence="8" key="1">
    <citation type="submission" date="2021-02" db="EMBL/GenBank/DDBJ databases">
        <authorList>
            <person name="Nowell W R."/>
        </authorList>
    </citation>
    <scope>NUCLEOTIDE SEQUENCE</scope>
</reference>
<keyword evidence="4" id="KW-0966">Cell projection</keyword>
<comment type="subcellular location">
    <subcellularLocation>
        <location evidence="1">Cytoplasm</location>
        <location evidence="1">Cytoskeleton</location>
        <location evidence="1">Cilium axoneme</location>
    </subcellularLocation>
</comment>
<feature type="domain" description="Ciliary microtubule inner protein 2A-C-like" evidence="7">
    <location>
        <begin position="62"/>
        <end position="118"/>
    </location>
</feature>
<dbReference type="GO" id="GO:0005930">
    <property type="term" value="C:axoneme"/>
    <property type="evidence" value="ECO:0007669"/>
    <property type="project" value="UniProtKB-SubCell"/>
</dbReference>
<sequence length="249" mass="28890">MFQLMILSVDEVNDDSFFNRFVSGIVTFDVCLDKQEDFMKIQTDEFTGLLIILKFSLDENCHVPTTQFQYGETFGNATAKYFQDYRSEALNSSQSLYARGGYFPTPYTHQPELVMSDRRRSRDQYLYIPKYALNNTNVDRTNEIRKFYQLSQEHRDTYIDRSGTLHPVEHFILPVPNEKMYEANLPYSSMLLRHTSDINIPVDRNFPPVKQVAKQSEFQLFPSTGSNSSNNVSQQQNVINASSTVDYLC</sequence>
<comment type="caution">
    <text evidence="8">The sequence shown here is derived from an EMBL/GenBank/DDBJ whole genome shotgun (WGS) entry which is preliminary data.</text>
</comment>
<name>A0A814C102_9BILA</name>
<dbReference type="EMBL" id="CAJNOH010000186">
    <property type="protein sequence ID" value="CAF0933774.1"/>
    <property type="molecule type" value="Genomic_DNA"/>
</dbReference>